<evidence type="ECO:0000313" key="1">
    <source>
        <dbReference type="EMBL" id="OAF68508.1"/>
    </source>
</evidence>
<reference evidence="1 2" key="1">
    <citation type="submission" date="2016-04" db="EMBL/GenBank/DDBJ databases">
        <title>The genome of Intoshia linei affirms orthonectids as highly simplified spiralians.</title>
        <authorList>
            <person name="Mikhailov K.V."/>
            <person name="Slusarev G.S."/>
            <person name="Nikitin M.A."/>
            <person name="Logacheva M.D."/>
            <person name="Penin A."/>
            <person name="Aleoshin V."/>
            <person name="Panchin Y.V."/>
        </authorList>
    </citation>
    <scope>NUCLEOTIDE SEQUENCE [LARGE SCALE GENOMIC DNA]</scope>
    <source>
        <strain evidence="1">Intl2013</strain>
        <tissue evidence="1">Whole animal</tissue>
    </source>
</reference>
<name>A0A177B2K3_9BILA</name>
<dbReference type="Proteomes" id="UP000078046">
    <property type="component" value="Unassembled WGS sequence"/>
</dbReference>
<comment type="caution">
    <text evidence="1">The sequence shown here is derived from an EMBL/GenBank/DDBJ whole genome shotgun (WGS) entry which is preliminary data.</text>
</comment>
<dbReference type="EMBL" id="LWCA01000434">
    <property type="protein sequence ID" value="OAF68508.1"/>
    <property type="molecule type" value="Genomic_DNA"/>
</dbReference>
<proteinExistence type="predicted"/>
<dbReference type="AlphaFoldDB" id="A0A177B2K3"/>
<sequence length="110" mass="12600">MCPRSSYNALKIAKMLESSSHIKFNRANMKIKVHIPIDLVNDGKINASKFFKKFCTKVEHIKKHDDYVEAIVIVIPGQINELNENLHIISPEVKTEILEVKNCRDADIIL</sequence>
<keyword evidence="2" id="KW-1185">Reference proteome</keyword>
<protein>
    <submittedName>
        <fullName evidence="1">Uncharacterized protein</fullName>
    </submittedName>
</protein>
<gene>
    <name evidence="1" type="ORF">A3Q56_03764</name>
</gene>
<accession>A0A177B2K3</accession>
<evidence type="ECO:0000313" key="2">
    <source>
        <dbReference type="Proteomes" id="UP000078046"/>
    </source>
</evidence>
<organism evidence="1 2">
    <name type="scientific">Intoshia linei</name>
    <dbReference type="NCBI Taxonomy" id="1819745"/>
    <lineage>
        <taxon>Eukaryota</taxon>
        <taxon>Metazoa</taxon>
        <taxon>Spiralia</taxon>
        <taxon>Lophotrochozoa</taxon>
        <taxon>Mesozoa</taxon>
        <taxon>Orthonectida</taxon>
        <taxon>Rhopaluridae</taxon>
        <taxon>Intoshia</taxon>
    </lineage>
</organism>